<sequence length="200" mass="23157">MVIFAQLGYMWNTHFNVIKFIDSSSSRHEIQAIHEVKSIIPILSNTAYPRDTANQLSNIINPVGSLSFHASTAGEIKSLRKLPSFFFAPQLPPTDCSLHLELYADFSLHLELNTDFSLHLELYADFSLHLELYTDFSLHLELYADFSLHLELYADFSLHLELYTDFSLHLELYADQCKHLELYTDFSLHLELYADQCKHL</sequence>
<dbReference type="EMBL" id="KB203274">
    <property type="protein sequence ID" value="ESO85417.1"/>
    <property type="molecule type" value="Genomic_DNA"/>
</dbReference>
<evidence type="ECO:0000313" key="1">
    <source>
        <dbReference type="EMBL" id="ESO85417.1"/>
    </source>
</evidence>
<dbReference type="GeneID" id="20236445"/>
<dbReference type="KEGG" id="lgi:LOTGIDRAFT_154914"/>
<organism evidence="1 2">
    <name type="scientific">Lottia gigantea</name>
    <name type="common">Giant owl limpet</name>
    <dbReference type="NCBI Taxonomy" id="225164"/>
    <lineage>
        <taxon>Eukaryota</taxon>
        <taxon>Metazoa</taxon>
        <taxon>Spiralia</taxon>
        <taxon>Lophotrochozoa</taxon>
        <taxon>Mollusca</taxon>
        <taxon>Gastropoda</taxon>
        <taxon>Patellogastropoda</taxon>
        <taxon>Lottioidea</taxon>
        <taxon>Lottiidae</taxon>
        <taxon>Lottia</taxon>
    </lineage>
</organism>
<accession>V3ZM93</accession>
<reference evidence="1 2" key="1">
    <citation type="journal article" date="2013" name="Nature">
        <title>Insights into bilaterian evolution from three spiralian genomes.</title>
        <authorList>
            <person name="Simakov O."/>
            <person name="Marletaz F."/>
            <person name="Cho S.J."/>
            <person name="Edsinger-Gonzales E."/>
            <person name="Havlak P."/>
            <person name="Hellsten U."/>
            <person name="Kuo D.H."/>
            <person name="Larsson T."/>
            <person name="Lv J."/>
            <person name="Arendt D."/>
            <person name="Savage R."/>
            <person name="Osoegawa K."/>
            <person name="de Jong P."/>
            <person name="Grimwood J."/>
            <person name="Chapman J.A."/>
            <person name="Shapiro H."/>
            <person name="Aerts A."/>
            <person name="Otillar R.P."/>
            <person name="Terry A.Y."/>
            <person name="Boore J.L."/>
            <person name="Grigoriev I.V."/>
            <person name="Lindberg D.R."/>
            <person name="Seaver E.C."/>
            <person name="Weisblat D.A."/>
            <person name="Putnam N.H."/>
            <person name="Rokhsar D.S."/>
        </authorList>
    </citation>
    <scope>NUCLEOTIDE SEQUENCE [LARGE SCALE GENOMIC DNA]</scope>
</reference>
<evidence type="ECO:0000313" key="2">
    <source>
        <dbReference type="Proteomes" id="UP000030746"/>
    </source>
</evidence>
<dbReference type="RefSeq" id="XP_009063664.1">
    <property type="nucleotide sequence ID" value="XM_009065416.1"/>
</dbReference>
<proteinExistence type="predicted"/>
<dbReference type="HOGENOM" id="CLU_1367605_0_0_1"/>
<keyword evidence="2" id="KW-1185">Reference proteome</keyword>
<name>V3ZM93_LOTGI</name>
<dbReference type="CTD" id="20236445"/>
<dbReference type="Proteomes" id="UP000030746">
    <property type="component" value="Unassembled WGS sequence"/>
</dbReference>
<dbReference type="OrthoDB" id="9885925at2759"/>
<dbReference type="AlphaFoldDB" id="V3ZM93"/>
<gene>
    <name evidence="1" type="ORF">LOTGIDRAFT_154914</name>
</gene>
<protein>
    <submittedName>
        <fullName evidence="1">Uncharacterized protein</fullName>
    </submittedName>
</protein>